<dbReference type="EMBL" id="BIMW01000267">
    <property type="protein sequence ID" value="GCE96749.1"/>
    <property type="molecule type" value="Genomic_DNA"/>
</dbReference>
<name>A0A5M3TGG3_LIMPL</name>
<reference evidence="1 2" key="1">
    <citation type="journal article" date="2019" name="J Genomics">
        <title>The Draft Genome of a Hydrogen-producing Cyanobacterium, Arthrospira platensis NIES-46.</title>
        <authorList>
            <person name="Suzuki S."/>
            <person name="Yamaguchi H."/>
            <person name="Kawachi M."/>
        </authorList>
    </citation>
    <scope>NUCLEOTIDE SEQUENCE [LARGE SCALE GENOMIC DNA]</scope>
    <source>
        <strain evidence="1 2">NIES-46</strain>
    </source>
</reference>
<keyword evidence="1" id="KW-0808">Transferase</keyword>
<proteinExistence type="predicted"/>
<organism evidence="1 2">
    <name type="scientific">Limnospira platensis NIES-46</name>
    <dbReference type="NCBI Taxonomy" id="1236695"/>
    <lineage>
        <taxon>Bacteria</taxon>
        <taxon>Bacillati</taxon>
        <taxon>Cyanobacteriota</taxon>
        <taxon>Cyanophyceae</taxon>
        <taxon>Oscillatoriophycideae</taxon>
        <taxon>Oscillatoriales</taxon>
        <taxon>Sirenicapillariaceae</taxon>
        <taxon>Limnospira</taxon>
    </lineage>
</organism>
<dbReference type="Proteomes" id="UP000326169">
    <property type="component" value="Unassembled WGS sequence"/>
</dbReference>
<comment type="caution">
    <text evidence="1">The sequence shown here is derived from an EMBL/GenBank/DDBJ whole genome shotgun (WGS) entry which is preliminary data.</text>
</comment>
<gene>
    <name evidence="1" type="ORF">NIES46_48220</name>
</gene>
<sequence length="83" mass="9262">MLPKGTIFDKAQDMGLGVENGVASIPSHSEPCVKVSLHTAPSLTAPLLRIQRWRYLVPFYHRGCGDVIAEDSYIHPFHRGFEV</sequence>
<evidence type="ECO:0000313" key="1">
    <source>
        <dbReference type="EMBL" id="GCE96749.1"/>
    </source>
</evidence>
<dbReference type="GO" id="GO:0003964">
    <property type="term" value="F:RNA-directed DNA polymerase activity"/>
    <property type="evidence" value="ECO:0007669"/>
    <property type="project" value="UniProtKB-KW"/>
</dbReference>
<keyword evidence="1" id="KW-0695">RNA-directed DNA polymerase</keyword>
<keyword evidence="1" id="KW-0548">Nucleotidyltransferase</keyword>
<accession>A0A5M3TGG3</accession>
<keyword evidence="2" id="KW-1185">Reference proteome</keyword>
<evidence type="ECO:0000313" key="2">
    <source>
        <dbReference type="Proteomes" id="UP000326169"/>
    </source>
</evidence>
<protein>
    <submittedName>
        <fullName evidence="1">Reverse transcriptase homolog</fullName>
    </submittedName>
</protein>